<feature type="transmembrane region" description="Helical" evidence="1">
    <location>
        <begin position="96"/>
        <end position="113"/>
    </location>
</feature>
<sequence>MPLASECSQSNTALYELEALPSWKPPSPSLLALILVPPVLGFCGAALLVLGRFRWPSGTPELQLLEQHAVSLTFKKQEHETKYCATIYRSLMPLQAALLSFLAVASAVQLWMGPWFDEVFLFCAFMLLSLVGRVVVHVLPERSVSHAAAQRLGQVSWQVLQGIFLPLHVLVVCGYVSVIESHARPSASLNVSPPRQLSSSAYSLTIFVFAWLSQMMSVRLFPKLFSIAANLLVIASCPNKTAFSDNSRLVINTLAQGLSFIIERCIDSLHRHHFRLEQRIQFAADEAELRSVELEAARKEALKKKRTVQWSETGSGTDATVSTQSSASRCSDRSARLRQVLRPSKNDQRVQGLMQQNLDLTQQVIALTQQNMVLSEYMSSLNDRLHAHTLLEQRLLSGIKTAYNAAIGEEQRRLILQLVPSAWLQQDGGNAEEAPSPQDPPRD</sequence>
<feature type="transmembrane region" description="Helical" evidence="1">
    <location>
        <begin position="30"/>
        <end position="50"/>
    </location>
</feature>
<evidence type="ECO:0000313" key="2">
    <source>
        <dbReference type="EMBL" id="CAD8545058.1"/>
    </source>
</evidence>
<evidence type="ECO:0000256" key="1">
    <source>
        <dbReference type="SAM" id="Phobius"/>
    </source>
</evidence>
<feature type="transmembrane region" description="Helical" evidence="1">
    <location>
        <begin position="159"/>
        <end position="179"/>
    </location>
</feature>
<feature type="transmembrane region" description="Helical" evidence="1">
    <location>
        <begin position="119"/>
        <end position="139"/>
    </location>
</feature>
<dbReference type="AlphaFoldDB" id="A0A7S0J9D7"/>
<feature type="transmembrane region" description="Helical" evidence="1">
    <location>
        <begin position="199"/>
        <end position="221"/>
    </location>
</feature>
<reference evidence="2" key="1">
    <citation type="submission" date="2021-01" db="EMBL/GenBank/DDBJ databases">
        <authorList>
            <person name="Corre E."/>
            <person name="Pelletier E."/>
            <person name="Niang G."/>
            <person name="Scheremetjew M."/>
            <person name="Finn R."/>
            <person name="Kale V."/>
            <person name="Holt S."/>
            <person name="Cochrane G."/>
            <person name="Meng A."/>
            <person name="Brown T."/>
            <person name="Cohen L."/>
        </authorList>
    </citation>
    <scope>NUCLEOTIDE SEQUENCE</scope>
    <source>
        <strain evidence="2">RCC1130</strain>
    </source>
</reference>
<keyword evidence="1" id="KW-0472">Membrane</keyword>
<protein>
    <submittedName>
        <fullName evidence="2">Uncharacterized protein</fullName>
    </submittedName>
</protein>
<accession>A0A7S0J9D7</accession>
<keyword evidence="1" id="KW-0812">Transmembrane</keyword>
<gene>
    <name evidence="2" type="ORF">CLEP1334_LOCUS20346</name>
</gene>
<name>A0A7S0J9D7_9EUKA</name>
<dbReference type="EMBL" id="HBER01040249">
    <property type="protein sequence ID" value="CAD8545058.1"/>
    <property type="molecule type" value="Transcribed_RNA"/>
</dbReference>
<keyword evidence="1" id="KW-1133">Transmembrane helix</keyword>
<organism evidence="2">
    <name type="scientific">Calcidiscus leptoporus</name>
    <dbReference type="NCBI Taxonomy" id="127549"/>
    <lineage>
        <taxon>Eukaryota</taxon>
        <taxon>Haptista</taxon>
        <taxon>Haptophyta</taxon>
        <taxon>Prymnesiophyceae</taxon>
        <taxon>Coccolithales</taxon>
        <taxon>Calcidiscaceae</taxon>
        <taxon>Calcidiscus</taxon>
    </lineage>
</organism>
<proteinExistence type="predicted"/>